<name>A0AC61QKU1_9BACT</name>
<comment type="caution">
    <text evidence="1">The sequence shown here is derived from an EMBL/GenBank/DDBJ whole genome shotgun (WGS) entry which is preliminary data.</text>
</comment>
<dbReference type="EMBL" id="SMOG01000001">
    <property type="protein sequence ID" value="TDF74586.1"/>
    <property type="molecule type" value="Genomic_DNA"/>
</dbReference>
<evidence type="ECO:0000313" key="1">
    <source>
        <dbReference type="EMBL" id="TDF74586.1"/>
    </source>
</evidence>
<accession>A0AC61QKU1</accession>
<reference evidence="1" key="1">
    <citation type="submission" date="2019-03" db="EMBL/GenBank/DDBJ databases">
        <title>Candidatus Syntrophosphaera thermopropionivorans: a novel player in syntrophic propionate oxidation during anaerobic digestion.</title>
        <authorList>
            <person name="Dyksma S."/>
        </authorList>
    </citation>
    <scope>NUCLEOTIDE SEQUENCE</scope>
    <source>
        <strain evidence="1">W5</strain>
    </source>
</reference>
<sequence length="455" mass="52060">MKNMRHIAVDQLVKYLTSDPVKKISKIVSLVQKLDRKHKYSDVMDIIADTLMGESDVWKKFTEDLFREVDTKTLQKLAECFLVNVAFIGGPKRDKIKEKYNCNVPLALLIDPTSACNLNCTGCWAAQYGKQHNLSYDILDSLCQQGRELGIYWFLFSGGEPLIRKTDIIRLCEKYQDCYFFAFTNGTLVDEQLCEDIRRVGNFTLAFSIEGNEANTDMRRGKGCYKRVVEAMDLMKKHKLFFGYSTCYTHYNTESVASDEFVDEMIARGCRFAWNFTYIPIGKDAQLDLIATPEQRAYMYKRVQEIRTTKPLIALDFWNDGETAHGCIAGGRSYLHINAAGDVEPCAFIHYANVNIHNVSLLEALQAPLFQEYKKHQPFNSNPLIPCPLLDNPEILIEMVNNSNAYSTQLDGPEPVEELCSKTVLAAQRWAPVAEKLWEERQQIKKEKEAKAAKR</sequence>
<protein>
    <submittedName>
        <fullName evidence="1">Radical SAM protein</fullName>
    </submittedName>
</protein>
<gene>
    <name evidence="1" type="ORF">E0946_00440</name>
</gene>
<proteinExistence type="predicted"/>
<organism evidence="1 2">
    <name type="scientific">Candidatus Syntrophosphaera thermopropionivorans</name>
    <dbReference type="NCBI Taxonomy" id="2593015"/>
    <lineage>
        <taxon>Bacteria</taxon>
        <taxon>Pseudomonadati</taxon>
        <taxon>Candidatus Cloacimonadota</taxon>
        <taxon>Candidatus Cloacimonadia</taxon>
        <taxon>Candidatus Cloacimonadales</taxon>
        <taxon>Candidatus Cloacimonadaceae</taxon>
        <taxon>Candidatus Syntrophosphaera</taxon>
    </lineage>
</organism>
<dbReference type="Proteomes" id="UP000294588">
    <property type="component" value="Unassembled WGS sequence"/>
</dbReference>
<evidence type="ECO:0000313" key="2">
    <source>
        <dbReference type="Proteomes" id="UP000294588"/>
    </source>
</evidence>
<keyword evidence="2" id="KW-1185">Reference proteome</keyword>